<accession>A0A6J5SU80</accession>
<protein>
    <submittedName>
        <fullName evidence="1">Uncharacterized protein</fullName>
    </submittedName>
</protein>
<evidence type="ECO:0000313" key="1">
    <source>
        <dbReference type="EMBL" id="CAB4219023.1"/>
    </source>
</evidence>
<dbReference type="EMBL" id="LR797474">
    <property type="protein sequence ID" value="CAB4219023.1"/>
    <property type="molecule type" value="Genomic_DNA"/>
</dbReference>
<reference evidence="1" key="1">
    <citation type="submission" date="2020-05" db="EMBL/GenBank/DDBJ databases">
        <authorList>
            <person name="Chiriac C."/>
            <person name="Salcher M."/>
            <person name="Ghai R."/>
            <person name="Kavagutti S V."/>
        </authorList>
    </citation>
    <scope>NUCLEOTIDE SEQUENCE</scope>
</reference>
<name>A0A6J5SU80_9CAUD</name>
<organism evidence="1">
    <name type="scientific">uncultured Caudovirales phage</name>
    <dbReference type="NCBI Taxonomy" id="2100421"/>
    <lineage>
        <taxon>Viruses</taxon>
        <taxon>Duplodnaviria</taxon>
        <taxon>Heunggongvirae</taxon>
        <taxon>Uroviricota</taxon>
        <taxon>Caudoviricetes</taxon>
        <taxon>Peduoviridae</taxon>
        <taxon>Maltschvirus</taxon>
        <taxon>Maltschvirus maltsch</taxon>
    </lineage>
</organism>
<sequence>MINNFTEYRVVYRIKNTNENGVAFAKTLEQLKSSIILFNVDQDYRIEGFDGTVWHAIK</sequence>
<gene>
    <name evidence="1" type="ORF">UFOVP1604_106</name>
</gene>
<proteinExistence type="predicted"/>